<proteinExistence type="predicted"/>
<protein>
    <submittedName>
        <fullName evidence="1">Uncharacterized protein</fullName>
    </submittedName>
</protein>
<dbReference type="EMBL" id="JAIZAY010000010">
    <property type="protein sequence ID" value="KAJ8034540.1"/>
    <property type="molecule type" value="Genomic_DNA"/>
</dbReference>
<keyword evidence="2" id="KW-1185">Reference proteome</keyword>
<comment type="caution">
    <text evidence="1">The sequence shown here is derived from an EMBL/GenBank/DDBJ whole genome shotgun (WGS) entry which is preliminary data.</text>
</comment>
<reference evidence="1" key="1">
    <citation type="submission" date="2021-10" db="EMBL/GenBank/DDBJ databases">
        <title>Tropical sea cucumber genome reveals ecological adaptation and Cuvierian tubules defense mechanism.</title>
        <authorList>
            <person name="Chen T."/>
        </authorList>
    </citation>
    <scope>NUCLEOTIDE SEQUENCE</scope>
    <source>
        <strain evidence="1">Nanhai2018</strain>
        <tissue evidence="1">Muscle</tissue>
    </source>
</reference>
<accession>A0A9Q1BXF5</accession>
<sequence>MQLCRTKKRQFHQSERNFHKIDLYALRGVYKLLYYGKSKTIISLITFIENDG</sequence>
<evidence type="ECO:0000313" key="2">
    <source>
        <dbReference type="Proteomes" id="UP001152320"/>
    </source>
</evidence>
<organism evidence="1 2">
    <name type="scientific">Holothuria leucospilota</name>
    <name type="common">Black long sea cucumber</name>
    <name type="synonym">Mertensiothuria leucospilota</name>
    <dbReference type="NCBI Taxonomy" id="206669"/>
    <lineage>
        <taxon>Eukaryota</taxon>
        <taxon>Metazoa</taxon>
        <taxon>Echinodermata</taxon>
        <taxon>Eleutherozoa</taxon>
        <taxon>Echinozoa</taxon>
        <taxon>Holothuroidea</taxon>
        <taxon>Aspidochirotacea</taxon>
        <taxon>Aspidochirotida</taxon>
        <taxon>Holothuriidae</taxon>
        <taxon>Holothuria</taxon>
    </lineage>
</organism>
<name>A0A9Q1BXF5_HOLLE</name>
<evidence type="ECO:0000313" key="1">
    <source>
        <dbReference type="EMBL" id="KAJ8034540.1"/>
    </source>
</evidence>
<dbReference type="AlphaFoldDB" id="A0A9Q1BXF5"/>
<gene>
    <name evidence="1" type="ORF">HOLleu_21422</name>
</gene>
<dbReference type="Proteomes" id="UP001152320">
    <property type="component" value="Chromosome 10"/>
</dbReference>